<feature type="domain" description="HORMA" evidence="7">
    <location>
        <begin position="16"/>
        <end position="230"/>
    </location>
</feature>
<feature type="region of interest" description="Disordered" evidence="6">
    <location>
        <begin position="414"/>
        <end position="436"/>
    </location>
</feature>
<dbReference type="InterPro" id="IPR036570">
    <property type="entry name" value="HORMA_dom_sf"/>
</dbReference>
<feature type="compositionally biased region" description="Low complexity" evidence="6">
    <location>
        <begin position="532"/>
        <end position="544"/>
    </location>
</feature>
<accession>A0A2P6VAM7</accession>
<keyword evidence="5" id="KW-0469">Meiosis</keyword>
<evidence type="ECO:0000259" key="7">
    <source>
        <dbReference type="PROSITE" id="PS50815"/>
    </source>
</evidence>
<gene>
    <name evidence="8" type="ORF">C2E20_5566</name>
</gene>
<evidence type="ECO:0000256" key="2">
    <source>
        <dbReference type="ARBA" id="ARBA00004286"/>
    </source>
</evidence>
<dbReference type="AlphaFoldDB" id="A0A2P6VAM7"/>
<feature type="region of interest" description="Disordered" evidence="6">
    <location>
        <begin position="450"/>
        <end position="485"/>
    </location>
</feature>
<dbReference type="GO" id="GO:0051321">
    <property type="term" value="P:meiotic cell cycle"/>
    <property type="evidence" value="ECO:0007669"/>
    <property type="project" value="UniProtKB-KW"/>
</dbReference>
<dbReference type="PANTHER" id="PTHR48225">
    <property type="entry name" value="HORMA DOMAIN-CONTAINING PROTEIN 1"/>
    <property type="match status" value="1"/>
</dbReference>
<dbReference type="OrthoDB" id="1928087at2759"/>
<dbReference type="PANTHER" id="PTHR48225:SF7">
    <property type="entry name" value="MEIOSIS-SPECIFIC PROTEIN HOP1"/>
    <property type="match status" value="1"/>
</dbReference>
<feature type="region of interest" description="Disordered" evidence="6">
    <location>
        <begin position="512"/>
        <end position="553"/>
    </location>
</feature>
<keyword evidence="3" id="KW-0158">Chromosome</keyword>
<feature type="region of interest" description="Disordered" evidence="6">
    <location>
        <begin position="269"/>
        <end position="297"/>
    </location>
</feature>
<evidence type="ECO:0000256" key="4">
    <source>
        <dbReference type="ARBA" id="ARBA00023242"/>
    </source>
</evidence>
<keyword evidence="9" id="KW-1185">Reference proteome</keyword>
<protein>
    <submittedName>
        <fullName evidence="8">Homologous pairing</fullName>
    </submittedName>
</protein>
<dbReference type="InterPro" id="IPR051294">
    <property type="entry name" value="HORMA_MeioticProgression"/>
</dbReference>
<dbReference type="PROSITE" id="PS50815">
    <property type="entry name" value="HORMA"/>
    <property type="match status" value="1"/>
</dbReference>
<evidence type="ECO:0000256" key="6">
    <source>
        <dbReference type="SAM" id="MobiDB-lite"/>
    </source>
</evidence>
<evidence type="ECO:0000256" key="5">
    <source>
        <dbReference type="ARBA" id="ARBA00023254"/>
    </source>
</evidence>
<dbReference type="EMBL" id="LHPF02000016">
    <property type="protein sequence ID" value="PSC71156.1"/>
    <property type="molecule type" value="Genomic_DNA"/>
</dbReference>
<comment type="caution">
    <text evidence="8">The sequence shown here is derived from an EMBL/GenBank/DDBJ whole genome shotgun (WGS) entry which is preliminary data.</text>
</comment>
<dbReference type="Gene3D" id="3.30.900.10">
    <property type="entry name" value="HORMA domain"/>
    <property type="match status" value="1"/>
</dbReference>
<dbReference type="STRING" id="554055.A0A2P6VAM7"/>
<proteinExistence type="predicted"/>
<evidence type="ECO:0000313" key="9">
    <source>
        <dbReference type="Proteomes" id="UP000239649"/>
    </source>
</evidence>
<dbReference type="SUPFAM" id="SSF56019">
    <property type="entry name" value="The spindle assembly checkpoint protein mad2"/>
    <property type="match status" value="1"/>
</dbReference>
<dbReference type="GO" id="GO:0005694">
    <property type="term" value="C:chromosome"/>
    <property type="evidence" value="ECO:0007669"/>
    <property type="project" value="UniProtKB-SubCell"/>
</dbReference>
<feature type="compositionally biased region" description="Gly residues" evidence="6">
    <location>
        <begin position="275"/>
        <end position="286"/>
    </location>
</feature>
<evidence type="ECO:0000313" key="8">
    <source>
        <dbReference type="EMBL" id="PSC71156.1"/>
    </source>
</evidence>
<dbReference type="GO" id="GO:0005634">
    <property type="term" value="C:nucleus"/>
    <property type="evidence" value="ECO:0007669"/>
    <property type="project" value="UniProtKB-SubCell"/>
</dbReference>
<dbReference type="Proteomes" id="UP000239649">
    <property type="component" value="Unassembled WGS sequence"/>
</dbReference>
<sequence>MAAQAQAQRQEELTSVQSAELVKALLRVSIYHVSYLRGIFPEDHYKPVDMRNLDNMEIRMLLPKDPESERLVQWVEGGVAHALERRYLRKVFFGFSRDAGGKDLLEEYVFSFSYDEEGNVYMAAGGSRGGKEFSTKDPMPKTRGPTLSAVKYQVCRLMRMLVELTQTLEQVPEERYLFIKLTYTDDTPEDYEPPMFAPAADGGVGCFSRMPFVMEVGKVDTRHIKVGLAVKTVLDNVDEGGDWGEDGVHLPVADDNSALFALDPISEAGDMSEGGASGGATVGGAASGRSRPARVDTAEVRVRRDASMGGGGGYSCAPGKCGKTAAEEGEVRQAHPDSASLQSAPPRAAAAPADLAAVTAWVAGRPAAEVHVLDALARFTAIDSASLDACFEELQAQGVLVPTEEPDCYRVNKEAAAGASQQQQQQRKQKPAADALAAAEAAMAGLRVAPLDSQQGGVHDRTMSVVGKRKPAAEAGDSPSNVGGGLVFPETQPSQAGGVQFRKASLVTNLIRQGKRQRKAGSPRQAAVAGQPAPMLRSPLAAAAAHRRSSRRR</sequence>
<comment type="subcellular location">
    <subcellularLocation>
        <location evidence="2">Chromosome</location>
    </subcellularLocation>
    <subcellularLocation>
        <location evidence="1">Nucleus</location>
    </subcellularLocation>
</comment>
<dbReference type="InterPro" id="IPR003511">
    <property type="entry name" value="HORMA_dom"/>
</dbReference>
<evidence type="ECO:0000256" key="3">
    <source>
        <dbReference type="ARBA" id="ARBA00022454"/>
    </source>
</evidence>
<reference evidence="8 9" key="1">
    <citation type="journal article" date="2018" name="Plant J.">
        <title>Genome sequences of Chlorella sorokiniana UTEX 1602 and Micractinium conductrix SAG 241.80: implications to maltose excretion by a green alga.</title>
        <authorList>
            <person name="Arriola M.B."/>
            <person name="Velmurugan N."/>
            <person name="Zhang Y."/>
            <person name="Plunkett M.H."/>
            <person name="Hondzo H."/>
            <person name="Barney B.M."/>
        </authorList>
    </citation>
    <scope>NUCLEOTIDE SEQUENCE [LARGE SCALE GENOMIC DNA]</scope>
    <source>
        <strain evidence="8 9">SAG 241.80</strain>
    </source>
</reference>
<name>A0A2P6VAM7_9CHLO</name>
<keyword evidence="4" id="KW-0539">Nucleus</keyword>
<evidence type="ECO:0000256" key="1">
    <source>
        <dbReference type="ARBA" id="ARBA00004123"/>
    </source>
</evidence>
<organism evidence="8 9">
    <name type="scientific">Micractinium conductrix</name>
    <dbReference type="NCBI Taxonomy" id="554055"/>
    <lineage>
        <taxon>Eukaryota</taxon>
        <taxon>Viridiplantae</taxon>
        <taxon>Chlorophyta</taxon>
        <taxon>core chlorophytes</taxon>
        <taxon>Trebouxiophyceae</taxon>
        <taxon>Chlorellales</taxon>
        <taxon>Chlorellaceae</taxon>
        <taxon>Chlorella clade</taxon>
        <taxon>Micractinium</taxon>
    </lineage>
</organism>
<dbReference type="Pfam" id="PF02301">
    <property type="entry name" value="HORMA"/>
    <property type="match status" value="1"/>
</dbReference>